<dbReference type="Pfam" id="PF13508">
    <property type="entry name" value="Acetyltransf_7"/>
    <property type="match status" value="1"/>
</dbReference>
<dbReference type="InterPro" id="IPR000182">
    <property type="entry name" value="GNAT_dom"/>
</dbReference>
<feature type="domain" description="N-acetyltransferase" evidence="1">
    <location>
        <begin position="1"/>
        <end position="139"/>
    </location>
</feature>
<gene>
    <name evidence="2" type="ORF">LVJ94_51840</name>
</gene>
<dbReference type="EMBL" id="CP089983">
    <property type="protein sequence ID" value="WXB05377.1"/>
    <property type="molecule type" value="Genomic_DNA"/>
</dbReference>
<accession>A0ABZ2L363</accession>
<keyword evidence="3" id="KW-1185">Reference proteome</keyword>
<evidence type="ECO:0000259" key="1">
    <source>
        <dbReference type="PROSITE" id="PS51186"/>
    </source>
</evidence>
<dbReference type="CDD" id="cd04301">
    <property type="entry name" value="NAT_SF"/>
    <property type="match status" value="1"/>
</dbReference>
<name>A0ABZ2L363_9BACT</name>
<dbReference type="RefSeq" id="WP_394835021.1">
    <property type="nucleotide sequence ID" value="NZ_CP089929.1"/>
</dbReference>
<dbReference type="SUPFAM" id="SSF55729">
    <property type="entry name" value="Acyl-CoA N-acyltransferases (Nat)"/>
    <property type="match status" value="1"/>
</dbReference>
<protein>
    <submittedName>
        <fullName evidence="2">GNAT family N-acetyltransferase</fullName>
    </submittedName>
</protein>
<dbReference type="PROSITE" id="PS51186">
    <property type="entry name" value="GNAT"/>
    <property type="match status" value="1"/>
</dbReference>
<dbReference type="InterPro" id="IPR016181">
    <property type="entry name" value="Acyl_CoA_acyltransferase"/>
</dbReference>
<evidence type="ECO:0000313" key="2">
    <source>
        <dbReference type="EMBL" id="WXB05377.1"/>
    </source>
</evidence>
<proteinExistence type="predicted"/>
<dbReference type="Gene3D" id="3.40.630.30">
    <property type="match status" value="1"/>
</dbReference>
<dbReference type="Proteomes" id="UP001374803">
    <property type="component" value="Chromosome"/>
</dbReference>
<sequence length="142" mass="15549">MDEESAVLAWLPLASAHMSLIDQVRCGIWTLPASWSWGPLLAMGKHEEQAVDLVCASAPRDAAYLYIVGVAPEAAGRGLGKAIIVRALRDMAPQFRTCMLKTDQPRNVPMYRHLGFHVVAHEIVPSSGSPVWIMRQDLSTAT</sequence>
<organism evidence="2 3">
    <name type="scientific">Pendulispora rubella</name>
    <dbReference type="NCBI Taxonomy" id="2741070"/>
    <lineage>
        <taxon>Bacteria</taxon>
        <taxon>Pseudomonadati</taxon>
        <taxon>Myxococcota</taxon>
        <taxon>Myxococcia</taxon>
        <taxon>Myxococcales</taxon>
        <taxon>Sorangiineae</taxon>
        <taxon>Pendulisporaceae</taxon>
        <taxon>Pendulispora</taxon>
    </lineage>
</organism>
<reference evidence="2" key="1">
    <citation type="submission" date="2021-12" db="EMBL/GenBank/DDBJ databases">
        <title>Discovery of the Pendulisporaceae a myxobacterial family with distinct sporulation behavior and unique specialized metabolism.</title>
        <authorList>
            <person name="Garcia R."/>
            <person name="Popoff A."/>
            <person name="Bader C.D."/>
            <person name="Loehr J."/>
            <person name="Walesch S."/>
            <person name="Walt C."/>
            <person name="Boldt J."/>
            <person name="Bunk B."/>
            <person name="Haeckl F.J.F.P.J."/>
            <person name="Gunesch A.P."/>
            <person name="Birkelbach J."/>
            <person name="Nuebel U."/>
            <person name="Pietschmann T."/>
            <person name="Bach T."/>
            <person name="Mueller R."/>
        </authorList>
    </citation>
    <scope>NUCLEOTIDE SEQUENCE</scope>
    <source>
        <strain evidence="2">MSr11367</strain>
    </source>
</reference>
<evidence type="ECO:0000313" key="3">
    <source>
        <dbReference type="Proteomes" id="UP001374803"/>
    </source>
</evidence>